<feature type="compositionally biased region" description="Polar residues" evidence="1">
    <location>
        <begin position="35"/>
        <end position="58"/>
    </location>
</feature>
<dbReference type="Proteomes" id="UP000886653">
    <property type="component" value="Unassembled WGS sequence"/>
</dbReference>
<dbReference type="AlphaFoldDB" id="A0A9P6NHL1"/>
<evidence type="ECO:0000313" key="3">
    <source>
        <dbReference type="Proteomes" id="UP000886653"/>
    </source>
</evidence>
<organism evidence="2 3">
    <name type="scientific">Cronartium quercuum f. sp. fusiforme G11</name>
    <dbReference type="NCBI Taxonomy" id="708437"/>
    <lineage>
        <taxon>Eukaryota</taxon>
        <taxon>Fungi</taxon>
        <taxon>Dikarya</taxon>
        <taxon>Basidiomycota</taxon>
        <taxon>Pucciniomycotina</taxon>
        <taxon>Pucciniomycetes</taxon>
        <taxon>Pucciniales</taxon>
        <taxon>Coleosporiaceae</taxon>
        <taxon>Cronartium</taxon>
    </lineage>
</organism>
<feature type="non-terminal residue" evidence="2">
    <location>
        <position position="1"/>
    </location>
</feature>
<sequence>KSKTRASTGLIPNKPLPSSSKPVKSSRVPSKELPAQSSTPQRKPSASKASRVSTSRVQASGPLKPSPKRHPGQLMMSETPEGYEQTKNCFYVFIRIIWRLTSSSSVPKPPNPNLLIEFNSRFLEASEIHGVLDSPTAEDLVNKSKVKVPAAKRVKIGGGNIVNIKEFFVLYTTAMFAKLGICEWGPDLDSSEDSLWNEACRISAIQIFHQWVVADAFAYMNINKKFINNILLLERTYNHYVHYWYGQKYRQEVKEAGKNQKDDERKNIQACQR</sequence>
<accession>A0A9P6NHL1</accession>
<dbReference type="OrthoDB" id="10517303at2759"/>
<gene>
    <name evidence="2" type="ORF">CROQUDRAFT_91744</name>
</gene>
<reference evidence="2" key="1">
    <citation type="submission" date="2013-11" db="EMBL/GenBank/DDBJ databases">
        <title>Genome sequence of the fusiform rust pathogen reveals effectors for host alternation and coevolution with pine.</title>
        <authorList>
            <consortium name="DOE Joint Genome Institute"/>
            <person name="Smith K."/>
            <person name="Pendleton A."/>
            <person name="Kubisiak T."/>
            <person name="Anderson C."/>
            <person name="Salamov A."/>
            <person name="Aerts A."/>
            <person name="Riley R."/>
            <person name="Clum A."/>
            <person name="Lindquist E."/>
            <person name="Ence D."/>
            <person name="Campbell M."/>
            <person name="Kronenberg Z."/>
            <person name="Feau N."/>
            <person name="Dhillon B."/>
            <person name="Hamelin R."/>
            <person name="Burleigh J."/>
            <person name="Smith J."/>
            <person name="Yandell M."/>
            <person name="Nelson C."/>
            <person name="Grigoriev I."/>
            <person name="Davis J."/>
        </authorList>
    </citation>
    <scope>NUCLEOTIDE SEQUENCE</scope>
    <source>
        <strain evidence="2">G11</strain>
    </source>
</reference>
<protein>
    <submittedName>
        <fullName evidence="2">Uncharacterized protein</fullName>
    </submittedName>
</protein>
<proteinExistence type="predicted"/>
<name>A0A9P6NHL1_9BASI</name>
<feature type="region of interest" description="Disordered" evidence="1">
    <location>
        <begin position="1"/>
        <end position="76"/>
    </location>
</feature>
<dbReference type="EMBL" id="MU167251">
    <property type="protein sequence ID" value="KAG0147120.1"/>
    <property type="molecule type" value="Genomic_DNA"/>
</dbReference>
<evidence type="ECO:0000256" key="1">
    <source>
        <dbReference type="SAM" id="MobiDB-lite"/>
    </source>
</evidence>
<feature type="compositionally biased region" description="Low complexity" evidence="1">
    <location>
        <begin position="16"/>
        <end position="28"/>
    </location>
</feature>
<evidence type="ECO:0000313" key="2">
    <source>
        <dbReference type="EMBL" id="KAG0147120.1"/>
    </source>
</evidence>
<comment type="caution">
    <text evidence="2">The sequence shown here is derived from an EMBL/GenBank/DDBJ whole genome shotgun (WGS) entry which is preliminary data.</text>
</comment>
<keyword evidence="3" id="KW-1185">Reference proteome</keyword>